<dbReference type="EMBL" id="JAKWFO010000003">
    <property type="protein sequence ID" value="KAI9637774.1"/>
    <property type="molecule type" value="Genomic_DNA"/>
</dbReference>
<feature type="compositionally biased region" description="Acidic residues" evidence="1">
    <location>
        <begin position="144"/>
        <end position="162"/>
    </location>
</feature>
<accession>A0AA38HEF8</accession>
<dbReference type="RefSeq" id="XP_052947551.1">
    <property type="nucleotide sequence ID" value="XM_053088265.1"/>
</dbReference>
<dbReference type="Proteomes" id="UP001164286">
    <property type="component" value="Unassembled WGS sequence"/>
</dbReference>
<keyword evidence="3" id="KW-1185">Reference proteome</keyword>
<dbReference type="AlphaFoldDB" id="A0AA38HEF8"/>
<name>A0AA38HEF8_9TREE</name>
<feature type="compositionally biased region" description="Basic and acidic residues" evidence="1">
    <location>
        <begin position="163"/>
        <end position="172"/>
    </location>
</feature>
<protein>
    <submittedName>
        <fullName evidence="2">Uncharacterized protein</fullName>
    </submittedName>
</protein>
<feature type="region of interest" description="Disordered" evidence="1">
    <location>
        <begin position="318"/>
        <end position="344"/>
    </location>
</feature>
<evidence type="ECO:0000256" key="1">
    <source>
        <dbReference type="SAM" id="MobiDB-lite"/>
    </source>
</evidence>
<organism evidence="2 3">
    <name type="scientific">Dioszegia hungarica</name>
    <dbReference type="NCBI Taxonomy" id="4972"/>
    <lineage>
        <taxon>Eukaryota</taxon>
        <taxon>Fungi</taxon>
        <taxon>Dikarya</taxon>
        <taxon>Basidiomycota</taxon>
        <taxon>Agaricomycotina</taxon>
        <taxon>Tremellomycetes</taxon>
        <taxon>Tremellales</taxon>
        <taxon>Bulleribasidiaceae</taxon>
        <taxon>Dioszegia</taxon>
    </lineage>
</organism>
<evidence type="ECO:0000313" key="2">
    <source>
        <dbReference type="EMBL" id="KAI9637774.1"/>
    </source>
</evidence>
<gene>
    <name evidence="2" type="ORF">MKK02DRAFT_31345</name>
</gene>
<evidence type="ECO:0000313" key="3">
    <source>
        <dbReference type="Proteomes" id="UP001164286"/>
    </source>
</evidence>
<feature type="compositionally biased region" description="Low complexity" evidence="1">
    <location>
        <begin position="189"/>
        <end position="198"/>
    </location>
</feature>
<feature type="compositionally biased region" description="Polar residues" evidence="1">
    <location>
        <begin position="121"/>
        <end position="143"/>
    </location>
</feature>
<comment type="caution">
    <text evidence="2">The sequence shown here is derived from an EMBL/GenBank/DDBJ whole genome shotgun (WGS) entry which is preliminary data.</text>
</comment>
<sequence>MSPSHASADVARMIRPDLTILSSGPHAWCGTSRDLVGYTVFPGYPPALVADKQTDPWILDATDHTAGETLPWMRAPLWPSPLSPNSRQARRMLDDTMMALSPAAVPSGSFSNELKGKRVSTLETAPTSYHCPTSQEGVWPDSNSEYDFDSEDPDWDLGSESDESGHLGKGGDDGDSIQQGLSHVEGDTQQPPSAASSPLSDRMDIVVPSQNLTYTQKRSSKCGQKLKTLKDRGVLRTSSTVATHIPLNRLDEYLKLTRDAGSGRSPSKHAGYVIHEVPKTSPTDKRRFSFMSPAAARDSGLALKPLIVWDHTATSLSTGSLRPPRPISQRTGLPVPSQAKRHNTHLRKKVAAYFTLDARGLRCTSTAATSTGLRSLQLDWLTDLIKQTDRGVGDGTVGHRPLAGMVLHNTAAKKKPFAPTLLNWRERVGTQGGDESVSLVSPWMNKYR</sequence>
<reference evidence="2" key="1">
    <citation type="journal article" date="2022" name="G3 (Bethesda)">
        <title>High quality genome of the basidiomycete yeast Dioszegia hungarica PDD-24b-2 isolated from cloud water.</title>
        <authorList>
            <person name="Jarrige D."/>
            <person name="Haridas S."/>
            <person name="Bleykasten-Grosshans C."/>
            <person name="Joly M."/>
            <person name="Nadalig T."/>
            <person name="Sancelme M."/>
            <person name="Vuilleumier S."/>
            <person name="Grigoriev I.V."/>
            <person name="Amato P."/>
            <person name="Bringel F."/>
        </authorList>
    </citation>
    <scope>NUCLEOTIDE SEQUENCE</scope>
    <source>
        <strain evidence="2">PDD-24b-2</strain>
    </source>
</reference>
<dbReference type="GeneID" id="77727470"/>
<feature type="region of interest" description="Disordered" evidence="1">
    <location>
        <begin position="104"/>
        <end position="202"/>
    </location>
</feature>
<proteinExistence type="predicted"/>